<proteinExistence type="predicted"/>
<dbReference type="Proteomes" id="UP000478052">
    <property type="component" value="Unassembled WGS sequence"/>
</dbReference>
<sequence>MKIIPINYELSIKMFLIQLSISEWDQLSAFGFFNINLNLVVSQHQNKDQIKYVFDVESLSIHNILSKVYICTKSKMHIKN</sequence>
<evidence type="ECO:0000313" key="2">
    <source>
        <dbReference type="Proteomes" id="UP000478052"/>
    </source>
</evidence>
<protein>
    <submittedName>
        <fullName evidence="1">Gustatory receptor</fullName>
    </submittedName>
</protein>
<dbReference type="AlphaFoldDB" id="A0A6G0W1M8"/>
<keyword evidence="2" id="KW-1185">Reference proteome</keyword>
<evidence type="ECO:0000313" key="1">
    <source>
        <dbReference type="EMBL" id="KAF0719565.1"/>
    </source>
</evidence>
<keyword evidence="1" id="KW-0675">Receptor</keyword>
<name>A0A6G0W1M8_APHCR</name>
<accession>A0A6G0W1M8</accession>
<dbReference type="OrthoDB" id="10600328at2759"/>
<reference evidence="1 2" key="1">
    <citation type="submission" date="2019-08" db="EMBL/GenBank/DDBJ databases">
        <title>Whole genome of Aphis craccivora.</title>
        <authorList>
            <person name="Voronova N.V."/>
            <person name="Shulinski R.S."/>
            <person name="Bandarenka Y.V."/>
            <person name="Zhorov D.G."/>
            <person name="Warner D."/>
        </authorList>
    </citation>
    <scope>NUCLEOTIDE SEQUENCE [LARGE SCALE GENOMIC DNA]</scope>
    <source>
        <strain evidence="1">180601</strain>
        <tissue evidence="1">Whole Body</tissue>
    </source>
</reference>
<dbReference type="EMBL" id="VUJU01009541">
    <property type="protein sequence ID" value="KAF0719565.1"/>
    <property type="molecule type" value="Genomic_DNA"/>
</dbReference>
<comment type="caution">
    <text evidence="1">The sequence shown here is derived from an EMBL/GenBank/DDBJ whole genome shotgun (WGS) entry which is preliminary data.</text>
</comment>
<organism evidence="1 2">
    <name type="scientific">Aphis craccivora</name>
    <name type="common">Cowpea aphid</name>
    <dbReference type="NCBI Taxonomy" id="307492"/>
    <lineage>
        <taxon>Eukaryota</taxon>
        <taxon>Metazoa</taxon>
        <taxon>Ecdysozoa</taxon>
        <taxon>Arthropoda</taxon>
        <taxon>Hexapoda</taxon>
        <taxon>Insecta</taxon>
        <taxon>Pterygota</taxon>
        <taxon>Neoptera</taxon>
        <taxon>Paraneoptera</taxon>
        <taxon>Hemiptera</taxon>
        <taxon>Sternorrhyncha</taxon>
        <taxon>Aphidomorpha</taxon>
        <taxon>Aphidoidea</taxon>
        <taxon>Aphididae</taxon>
        <taxon>Aphidini</taxon>
        <taxon>Aphis</taxon>
        <taxon>Aphis</taxon>
    </lineage>
</organism>
<gene>
    <name evidence="1" type="ORF">FWK35_00029437</name>
</gene>